<evidence type="ECO:0000256" key="2">
    <source>
        <dbReference type="ARBA" id="ARBA00022475"/>
    </source>
</evidence>
<keyword evidence="3 6" id="KW-0812">Transmembrane</keyword>
<feature type="domain" description="Major facilitator superfamily (MFS) profile" evidence="7">
    <location>
        <begin position="4"/>
        <end position="371"/>
    </location>
</feature>
<dbReference type="AlphaFoldDB" id="A0A1H6FWY7"/>
<evidence type="ECO:0000259" key="7">
    <source>
        <dbReference type="PROSITE" id="PS50850"/>
    </source>
</evidence>
<dbReference type="Gene3D" id="1.20.1250.20">
    <property type="entry name" value="MFS general substrate transporter like domains"/>
    <property type="match status" value="2"/>
</dbReference>
<dbReference type="STRING" id="29539.SAMN02745716_1793"/>
<evidence type="ECO:0000256" key="5">
    <source>
        <dbReference type="ARBA" id="ARBA00023136"/>
    </source>
</evidence>
<dbReference type="GO" id="GO:0022857">
    <property type="term" value="F:transmembrane transporter activity"/>
    <property type="evidence" value="ECO:0007669"/>
    <property type="project" value="InterPro"/>
</dbReference>
<dbReference type="PANTHER" id="PTHR43124:SF3">
    <property type="entry name" value="CHLORAMPHENICOL EFFLUX PUMP RV0191"/>
    <property type="match status" value="1"/>
</dbReference>
<feature type="transmembrane region" description="Helical" evidence="6">
    <location>
        <begin position="320"/>
        <end position="340"/>
    </location>
</feature>
<dbReference type="PANTHER" id="PTHR43124">
    <property type="entry name" value="PURINE EFFLUX PUMP PBUE"/>
    <property type="match status" value="1"/>
</dbReference>
<feature type="transmembrane region" description="Helical" evidence="6">
    <location>
        <begin position="38"/>
        <end position="61"/>
    </location>
</feature>
<protein>
    <submittedName>
        <fullName evidence="8">Predicted arabinose efflux permease, MFS family</fullName>
    </submittedName>
</protein>
<proteinExistence type="predicted"/>
<dbReference type="Proteomes" id="UP000222056">
    <property type="component" value="Unassembled WGS sequence"/>
</dbReference>
<feature type="transmembrane region" description="Helical" evidence="6">
    <location>
        <begin position="346"/>
        <end position="366"/>
    </location>
</feature>
<dbReference type="InterPro" id="IPR011701">
    <property type="entry name" value="MFS"/>
</dbReference>
<evidence type="ECO:0000256" key="6">
    <source>
        <dbReference type="SAM" id="Phobius"/>
    </source>
</evidence>
<dbReference type="InterPro" id="IPR050189">
    <property type="entry name" value="MFS_Efflux_Transporters"/>
</dbReference>
<feature type="transmembrane region" description="Helical" evidence="6">
    <location>
        <begin position="261"/>
        <end position="282"/>
    </location>
</feature>
<comment type="subcellular location">
    <subcellularLocation>
        <location evidence="1">Cell membrane</location>
        <topology evidence="1">Multi-pass membrane protein</topology>
    </subcellularLocation>
</comment>
<evidence type="ECO:0000256" key="4">
    <source>
        <dbReference type="ARBA" id="ARBA00022989"/>
    </source>
</evidence>
<evidence type="ECO:0000313" key="8">
    <source>
        <dbReference type="EMBL" id="SEH14952.1"/>
    </source>
</evidence>
<evidence type="ECO:0000256" key="1">
    <source>
        <dbReference type="ARBA" id="ARBA00004651"/>
    </source>
</evidence>
<evidence type="ECO:0000313" key="9">
    <source>
        <dbReference type="Proteomes" id="UP000222056"/>
    </source>
</evidence>
<feature type="transmembrane region" description="Helical" evidence="6">
    <location>
        <begin position="157"/>
        <end position="174"/>
    </location>
</feature>
<dbReference type="EMBL" id="FNWJ01000002">
    <property type="protein sequence ID" value="SEH14952.1"/>
    <property type="molecule type" value="Genomic_DNA"/>
</dbReference>
<keyword evidence="9" id="KW-1185">Reference proteome</keyword>
<keyword evidence="5 6" id="KW-0472">Membrane</keyword>
<dbReference type="Pfam" id="PF07690">
    <property type="entry name" value="MFS_1"/>
    <property type="match status" value="1"/>
</dbReference>
<dbReference type="InterPro" id="IPR020846">
    <property type="entry name" value="MFS_dom"/>
</dbReference>
<feature type="transmembrane region" description="Helical" evidence="6">
    <location>
        <begin position="195"/>
        <end position="220"/>
    </location>
</feature>
<evidence type="ECO:0000256" key="3">
    <source>
        <dbReference type="ARBA" id="ARBA00022692"/>
    </source>
</evidence>
<name>A0A1H6FWY7_THEAL</name>
<dbReference type="GO" id="GO:0005886">
    <property type="term" value="C:plasma membrane"/>
    <property type="evidence" value="ECO:0007669"/>
    <property type="project" value="UniProtKB-SubCell"/>
</dbReference>
<dbReference type="SUPFAM" id="SSF103473">
    <property type="entry name" value="MFS general substrate transporter"/>
    <property type="match status" value="1"/>
</dbReference>
<dbReference type="InterPro" id="IPR036259">
    <property type="entry name" value="MFS_trans_sf"/>
</dbReference>
<organism evidence="8 9">
    <name type="scientific">Thermoleophilum album</name>
    <dbReference type="NCBI Taxonomy" id="29539"/>
    <lineage>
        <taxon>Bacteria</taxon>
        <taxon>Bacillati</taxon>
        <taxon>Actinomycetota</taxon>
        <taxon>Thermoleophilia</taxon>
        <taxon>Thermoleophilales</taxon>
        <taxon>Thermoleophilaceae</taxon>
        <taxon>Thermoleophilum</taxon>
    </lineage>
</organism>
<keyword evidence="4 6" id="KW-1133">Transmembrane helix</keyword>
<accession>A0A1H6FWY7</accession>
<dbReference type="RefSeq" id="WP_177169440.1">
    <property type="nucleotide sequence ID" value="NZ_FNWJ01000002.1"/>
</dbReference>
<feature type="transmembrane region" description="Helical" evidence="6">
    <location>
        <begin position="7"/>
        <end position="26"/>
    </location>
</feature>
<reference evidence="9" key="1">
    <citation type="submission" date="2016-10" db="EMBL/GenBank/DDBJ databases">
        <authorList>
            <person name="Varghese N."/>
            <person name="Submissions S."/>
        </authorList>
    </citation>
    <scope>NUCLEOTIDE SEQUENCE [LARGE SCALE GENOMIC DNA]</scope>
    <source>
        <strain evidence="9">ATCC 35263</strain>
    </source>
</reference>
<gene>
    <name evidence="8" type="ORF">SAMN02745716_1793</name>
</gene>
<feature type="transmembrane region" description="Helical" evidence="6">
    <location>
        <begin position="288"/>
        <end position="308"/>
    </location>
</feature>
<feature type="transmembrane region" description="Helical" evidence="6">
    <location>
        <begin position="73"/>
        <end position="96"/>
    </location>
</feature>
<keyword evidence="2" id="KW-1003">Cell membrane</keyword>
<feature type="transmembrane region" description="Helical" evidence="6">
    <location>
        <begin position="232"/>
        <end position="249"/>
    </location>
</feature>
<dbReference type="PROSITE" id="PS50850">
    <property type="entry name" value="MFS"/>
    <property type="match status" value="1"/>
</dbReference>
<sequence>MRQRNLAFYVGGFLGPFGGAIVAVMVPELRAAFDASTAQVALAIPAYLVPFAAVQLVSGTLGERLGRRRAVRAGYLAYAAASLAAAFAPGLLPFLVARALQGVANAFLTPLLVASLAEATPPDRLGRAMGTFGATQTLAVTLSPICGGLAAAIDWRLAFVAPALVGLVLASVPAPSAQRAGKAPARLRALANRRVALLAAGAFAAYMGVTGLAFLVALYAEDAFGLGASERGLLLAVFGAAGVFAGRPAGMLVDRFGRVPVATVGATGAAACVAALGLAGSVAWLTVLWFLAGTFSAVMWAALNTLVVEAAPSNRAGATSLVSAFKFSGQAVAPLTWLSLYHHGAATAFAAAGALALSTVAFVAPLREPRARRLPTSGQQSLTARSG</sequence>